<proteinExistence type="predicted"/>
<evidence type="ECO:0000313" key="2">
    <source>
        <dbReference type="EMBL" id="CAH6661358.1"/>
    </source>
</evidence>
<gene>
    <name evidence="2" type="ORF">FBBNIHIM_19815</name>
</gene>
<dbReference type="InterPro" id="IPR022156">
    <property type="entry name" value="Uncharacterised_YfbK_N"/>
</dbReference>
<dbReference type="Proteomes" id="UP001152651">
    <property type="component" value="Unassembled WGS sequence"/>
</dbReference>
<sequence length="102" mass="11217">MYKNKLLIISICSLTLSGCSHRLAYRSGSMSGYTSMGSIAGASAQFDTSRYTHYDDNPVIQVAQSPLATFSLDVDTASYANVRRFLNQGNCLTRMQFGLKKC</sequence>
<reference evidence="2" key="1">
    <citation type="submission" date="2022-05" db="EMBL/GenBank/DDBJ databases">
        <authorList>
            <person name="Blom J."/>
        </authorList>
    </citation>
    <scope>NUCLEOTIDE SEQUENCE</scope>
    <source>
        <strain evidence="2">Type strain: CPO20170097</strain>
    </source>
</reference>
<dbReference type="Pfam" id="PF12450">
    <property type="entry name" value="vWF_A"/>
    <property type="match status" value="1"/>
</dbReference>
<dbReference type="PROSITE" id="PS51257">
    <property type="entry name" value="PROKAR_LIPOPROTEIN"/>
    <property type="match status" value="1"/>
</dbReference>
<comment type="caution">
    <text evidence="2">The sequence shown here is derived from an EMBL/GenBank/DDBJ whole genome shotgun (WGS) entry which is preliminary data.</text>
</comment>
<evidence type="ECO:0000313" key="3">
    <source>
        <dbReference type="Proteomes" id="UP001152651"/>
    </source>
</evidence>
<protein>
    <recommendedName>
        <fullName evidence="1">Uncharacterized protein YfbK N-terminal domain-containing protein</fullName>
    </recommendedName>
</protein>
<evidence type="ECO:0000259" key="1">
    <source>
        <dbReference type="Pfam" id="PF12450"/>
    </source>
</evidence>
<accession>A0ABM9FDP6</accession>
<keyword evidence="3" id="KW-1185">Reference proteome</keyword>
<organism evidence="2 3">
    <name type="scientific">Pseudocitrobacter vendiensis</name>
    <dbReference type="NCBI Taxonomy" id="2488306"/>
    <lineage>
        <taxon>Bacteria</taxon>
        <taxon>Pseudomonadati</taxon>
        <taxon>Pseudomonadota</taxon>
        <taxon>Gammaproteobacteria</taxon>
        <taxon>Enterobacterales</taxon>
        <taxon>Enterobacteriaceae</taxon>
        <taxon>Pseudocitrobacter</taxon>
    </lineage>
</organism>
<name>A0ABM9FDP6_9ENTR</name>
<feature type="domain" description="Uncharacterised protein YfbK N-terminal" evidence="1">
    <location>
        <begin position="46"/>
        <end position="92"/>
    </location>
</feature>
<dbReference type="EMBL" id="CALSBS010000022">
    <property type="protein sequence ID" value="CAH6661358.1"/>
    <property type="molecule type" value="Genomic_DNA"/>
</dbReference>